<evidence type="ECO:0000313" key="1">
    <source>
        <dbReference type="EMBL" id="OIQ78178.1"/>
    </source>
</evidence>
<name>A0A1J5Q4G5_9ZZZZ</name>
<dbReference type="EMBL" id="MLJW01001453">
    <property type="protein sequence ID" value="OIQ78178.1"/>
    <property type="molecule type" value="Genomic_DNA"/>
</dbReference>
<evidence type="ECO:0008006" key="2">
    <source>
        <dbReference type="Google" id="ProtNLM"/>
    </source>
</evidence>
<dbReference type="AlphaFoldDB" id="A0A1J5Q4G5"/>
<protein>
    <recommendedName>
        <fullName evidence="2">NYN domain-containing protein</fullName>
    </recommendedName>
</protein>
<gene>
    <name evidence="1" type="ORF">GALL_401210</name>
</gene>
<proteinExistence type="predicted"/>
<sequence>MRVSAVERVAVFLDYENVHRTGHELFAGIGARHYETVVSPIKIAERLVVKRSAASELVAVHVFRGRPVPEFQPKAASSNDIQAVAWSADQRVHLVRRDLKYEREGDTDLLPAIELAYRRTEPKIELACWSSAKPLWFPEGLNMNPPKRFPFCHFLSAQDFQECRHYIAGTTYVGS</sequence>
<accession>A0A1J5Q4G5</accession>
<organism evidence="1">
    <name type="scientific">mine drainage metagenome</name>
    <dbReference type="NCBI Taxonomy" id="410659"/>
    <lineage>
        <taxon>unclassified sequences</taxon>
        <taxon>metagenomes</taxon>
        <taxon>ecological metagenomes</taxon>
    </lineage>
</organism>
<comment type="caution">
    <text evidence="1">The sequence shown here is derived from an EMBL/GenBank/DDBJ whole genome shotgun (WGS) entry which is preliminary data.</text>
</comment>
<reference evidence="1" key="1">
    <citation type="submission" date="2016-10" db="EMBL/GenBank/DDBJ databases">
        <title>Sequence of Gallionella enrichment culture.</title>
        <authorList>
            <person name="Poehlein A."/>
            <person name="Muehling M."/>
            <person name="Daniel R."/>
        </authorList>
    </citation>
    <scope>NUCLEOTIDE SEQUENCE</scope>
</reference>